<keyword evidence="3" id="KW-1185">Reference proteome</keyword>
<protein>
    <submittedName>
        <fullName evidence="2">Uncharacterized protein (DUF58 family)</fullName>
    </submittedName>
</protein>
<dbReference type="EMBL" id="JACHXD010000005">
    <property type="protein sequence ID" value="MBB3119324.1"/>
    <property type="molecule type" value="Genomic_DNA"/>
</dbReference>
<sequence length="92" mass="10335">MKTINKTFGESMREIGDAFSGFARHCQRALARMSWPSLLGMCIVMALLITILPLALMLFACFLLLKLLVGKNPPPTRHFPRQPQQQPHEGSN</sequence>
<name>A0A7W5BA14_9BURK</name>
<feature type="transmembrane region" description="Helical" evidence="1">
    <location>
        <begin position="38"/>
        <end position="65"/>
    </location>
</feature>
<accession>A0A7W5BA14</accession>
<evidence type="ECO:0000313" key="2">
    <source>
        <dbReference type="EMBL" id="MBB3119324.1"/>
    </source>
</evidence>
<evidence type="ECO:0000256" key="1">
    <source>
        <dbReference type="SAM" id="Phobius"/>
    </source>
</evidence>
<keyword evidence="1" id="KW-0472">Membrane</keyword>
<comment type="caution">
    <text evidence="2">The sequence shown here is derived from an EMBL/GenBank/DDBJ whole genome shotgun (WGS) entry which is preliminary data.</text>
</comment>
<organism evidence="2 3">
    <name type="scientific">Pseudoduganella violacea</name>
    <dbReference type="NCBI Taxonomy" id="1715466"/>
    <lineage>
        <taxon>Bacteria</taxon>
        <taxon>Pseudomonadati</taxon>
        <taxon>Pseudomonadota</taxon>
        <taxon>Betaproteobacteria</taxon>
        <taxon>Burkholderiales</taxon>
        <taxon>Oxalobacteraceae</taxon>
        <taxon>Telluria group</taxon>
        <taxon>Pseudoduganella</taxon>
    </lineage>
</organism>
<dbReference type="RefSeq" id="WP_183441151.1">
    <property type="nucleotide sequence ID" value="NZ_JACHXD010000005.1"/>
</dbReference>
<keyword evidence="1" id="KW-0812">Transmembrane</keyword>
<proteinExistence type="predicted"/>
<evidence type="ECO:0000313" key="3">
    <source>
        <dbReference type="Proteomes" id="UP000541535"/>
    </source>
</evidence>
<dbReference type="AlphaFoldDB" id="A0A7W5BA14"/>
<keyword evidence="1" id="KW-1133">Transmembrane helix</keyword>
<gene>
    <name evidence="2" type="ORF">FHS03_002375</name>
</gene>
<reference evidence="2 3" key="1">
    <citation type="submission" date="2020-08" db="EMBL/GenBank/DDBJ databases">
        <title>Genomic Encyclopedia of Type Strains, Phase III (KMG-III): the genomes of soil and plant-associated and newly described type strains.</title>
        <authorList>
            <person name="Whitman W."/>
        </authorList>
    </citation>
    <scope>NUCLEOTIDE SEQUENCE [LARGE SCALE GENOMIC DNA]</scope>
    <source>
        <strain evidence="2 3">CECT 8897</strain>
    </source>
</reference>
<dbReference type="Proteomes" id="UP000541535">
    <property type="component" value="Unassembled WGS sequence"/>
</dbReference>